<proteinExistence type="predicted"/>
<name>A0AAD7AR17_9AGAR</name>
<reference evidence="1" key="1">
    <citation type="submission" date="2023-03" db="EMBL/GenBank/DDBJ databases">
        <title>Massive genome expansion in bonnet fungi (Mycena s.s.) driven by repeated elements and novel gene families across ecological guilds.</title>
        <authorList>
            <consortium name="Lawrence Berkeley National Laboratory"/>
            <person name="Harder C.B."/>
            <person name="Miyauchi S."/>
            <person name="Viragh M."/>
            <person name="Kuo A."/>
            <person name="Thoen E."/>
            <person name="Andreopoulos B."/>
            <person name="Lu D."/>
            <person name="Skrede I."/>
            <person name="Drula E."/>
            <person name="Henrissat B."/>
            <person name="Morin E."/>
            <person name="Kohler A."/>
            <person name="Barry K."/>
            <person name="LaButti K."/>
            <person name="Morin E."/>
            <person name="Salamov A."/>
            <person name="Lipzen A."/>
            <person name="Mereny Z."/>
            <person name="Hegedus B."/>
            <person name="Baldrian P."/>
            <person name="Stursova M."/>
            <person name="Weitz H."/>
            <person name="Taylor A."/>
            <person name="Grigoriev I.V."/>
            <person name="Nagy L.G."/>
            <person name="Martin F."/>
            <person name="Kauserud H."/>
        </authorList>
    </citation>
    <scope>NUCLEOTIDE SEQUENCE</scope>
    <source>
        <strain evidence="1">CBHHK002</strain>
    </source>
</reference>
<comment type="caution">
    <text evidence="1">The sequence shown here is derived from an EMBL/GenBank/DDBJ whole genome shotgun (WGS) entry which is preliminary data.</text>
</comment>
<keyword evidence="2" id="KW-1185">Reference proteome</keyword>
<protein>
    <submittedName>
        <fullName evidence="1">Uncharacterized protein</fullName>
    </submittedName>
</protein>
<organism evidence="1 2">
    <name type="scientific">Mycena albidolilacea</name>
    <dbReference type="NCBI Taxonomy" id="1033008"/>
    <lineage>
        <taxon>Eukaryota</taxon>
        <taxon>Fungi</taxon>
        <taxon>Dikarya</taxon>
        <taxon>Basidiomycota</taxon>
        <taxon>Agaricomycotina</taxon>
        <taxon>Agaricomycetes</taxon>
        <taxon>Agaricomycetidae</taxon>
        <taxon>Agaricales</taxon>
        <taxon>Marasmiineae</taxon>
        <taxon>Mycenaceae</taxon>
        <taxon>Mycena</taxon>
    </lineage>
</organism>
<sequence length="114" mass="12858">MFTFISSGTLKHVCDDNEPKPATKKLKEETAIPAGMNTPPRFSPYLTELYLNNMHLPLSLFTSNNLDLVNDTYKSIATVKHNMPGVTWSDKQICVLYTTSFERKCLAKKKDSGQ</sequence>
<accession>A0AAD7AR17</accession>
<evidence type="ECO:0000313" key="2">
    <source>
        <dbReference type="Proteomes" id="UP001218218"/>
    </source>
</evidence>
<dbReference type="EMBL" id="JARIHO010000002">
    <property type="protein sequence ID" value="KAJ7366194.1"/>
    <property type="molecule type" value="Genomic_DNA"/>
</dbReference>
<dbReference type="AlphaFoldDB" id="A0AAD7AR17"/>
<dbReference type="Proteomes" id="UP001218218">
    <property type="component" value="Unassembled WGS sequence"/>
</dbReference>
<gene>
    <name evidence="1" type="ORF">DFH08DRAFT_797197</name>
</gene>
<evidence type="ECO:0000313" key="1">
    <source>
        <dbReference type="EMBL" id="KAJ7366194.1"/>
    </source>
</evidence>